<dbReference type="OrthoDB" id="9782004at2"/>
<feature type="transmembrane region" description="Helical" evidence="8">
    <location>
        <begin position="110"/>
        <end position="128"/>
    </location>
</feature>
<feature type="transmembrane region" description="Helical" evidence="8">
    <location>
        <begin position="65"/>
        <end position="89"/>
    </location>
</feature>
<evidence type="ECO:0000259" key="9">
    <source>
        <dbReference type="PROSITE" id="PS50928"/>
    </source>
</evidence>
<dbReference type="PROSITE" id="PS50928">
    <property type="entry name" value="ABC_TM1"/>
    <property type="match status" value="1"/>
</dbReference>
<comment type="subcellular location">
    <subcellularLocation>
        <location evidence="1 8">Cell membrane</location>
        <topology evidence="1 8">Multi-pass membrane protein</topology>
    </subcellularLocation>
</comment>
<feature type="transmembrane region" description="Helical" evidence="8">
    <location>
        <begin position="12"/>
        <end position="32"/>
    </location>
</feature>
<dbReference type="STRING" id="1318466.BN85410770"/>
<dbReference type="RefSeq" id="WP_030003542.1">
    <property type="nucleotide sequence ID" value="NC_022538.1"/>
</dbReference>
<evidence type="ECO:0000313" key="11">
    <source>
        <dbReference type="Proteomes" id="UP000032740"/>
    </source>
</evidence>
<evidence type="ECO:0000256" key="4">
    <source>
        <dbReference type="ARBA" id="ARBA00022475"/>
    </source>
</evidence>
<dbReference type="AlphaFoldDB" id="U4KL81"/>
<gene>
    <name evidence="10" type="primary">potC</name>
    <name evidence="10" type="ORF">BN85410770</name>
</gene>
<dbReference type="GO" id="GO:0005886">
    <property type="term" value="C:plasma membrane"/>
    <property type="evidence" value="ECO:0007669"/>
    <property type="project" value="UniProtKB-SubCell"/>
</dbReference>
<keyword evidence="11" id="KW-1185">Reference proteome</keyword>
<sequence length="264" mass="29449">MLRNRKTLPKIYITIILLLIYIPIISLVIFSFNGSTGRTASLVHWNFFSFQWYEKLFTDPTIKSAVWVTLEIAFLSTLISTIIGTMAAISLSKSKKVFRNVTLSANNIPIVNPEIITALSLFVLFGSIGITSGFWKMLLAHISFSVPYVLITVYPKVRSLDDNLIDAAYDLGATPIKTMFKVVLPQLKGSMIAGAAIAFAMSFDDFIISYFVGGESYQNISAYIYSLRGTINPSVNALSTIIIFVIGIKVTIDYIRSKRRIEKE</sequence>
<dbReference type="GO" id="GO:0055085">
    <property type="term" value="P:transmembrane transport"/>
    <property type="evidence" value="ECO:0007669"/>
    <property type="project" value="InterPro"/>
</dbReference>
<dbReference type="PANTHER" id="PTHR43848">
    <property type="entry name" value="PUTRESCINE TRANSPORT SYSTEM PERMEASE PROTEIN POTI"/>
    <property type="match status" value="1"/>
</dbReference>
<feature type="transmembrane region" description="Helical" evidence="8">
    <location>
        <begin position="233"/>
        <end position="255"/>
    </location>
</feature>
<comment type="similarity">
    <text evidence="2">Belongs to the binding-protein-dependent transport system permease family. CysTW subfamily.</text>
</comment>
<keyword evidence="6 8" id="KW-1133">Transmembrane helix</keyword>
<dbReference type="InterPro" id="IPR000515">
    <property type="entry name" value="MetI-like"/>
</dbReference>
<evidence type="ECO:0000256" key="2">
    <source>
        <dbReference type="ARBA" id="ARBA00007069"/>
    </source>
</evidence>
<dbReference type="EMBL" id="FO681347">
    <property type="protein sequence ID" value="CCV64654.1"/>
    <property type="molecule type" value="Genomic_DNA"/>
</dbReference>
<keyword evidence="7 8" id="KW-0472">Membrane</keyword>
<keyword evidence="5 8" id="KW-0812">Transmembrane</keyword>
<dbReference type="Pfam" id="PF00528">
    <property type="entry name" value="BPD_transp_1"/>
    <property type="match status" value="1"/>
</dbReference>
<evidence type="ECO:0000256" key="5">
    <source>
        <dbReference type="ARBA" id="ARBA00022692"/>
    </source>
</evidence>
<protein>
    <submittedName>
        <fullName evidence="10">Similar to spermidine/putrescine ABC transporter, spermidine/putrescine-binding protein</fullName>
    </submittedName>
</protein>
<dbReference type="HOGENOM" id="CLU_016047_3_0_14"/>
<evidence type="ECO:0000256" key="1">
    <source>
        <dbReference type="ARBA" id="ARBA00004651"/>
    </source>
</evidence>
<dbReference type="PANTHER" id="PTHR43848:SF2">
    <property type="entry name" value="PUTRESCINE TRANSPORT SYSTEM PERMEASE PROTEIN POTI"/>
    <property type="match status" value="1"/>
</dbReference>
<feature type="domain" description="ABC transmembrane type-1" evidence="9">
    <location>
        <begin position="66"/>
        <end position="256"/>
    </location>
</feature>
<feature type="transmembrane region" description="Helical" evidence="8">
    <location>
        <begin position="191"/>
        <end position="213"/>
    </location>
</feature>
<reference evidence="10 11" key="1">
    <citation type="journal article" date="2013" name="J. Mol. Microbiol. Biotechnol.">
        <title>Analysis of the Complete Genomes of Acholeplasma brassicae , A. palmae and A. laidlawii and Their Comparison to the Obligate Parasites from ' Candidatus Phytoplasma'.</title>
        <authorList>
            <person name="Kube M."/>
            <person name="Siewert C."/>
            <person name="Migdoll A.M."/>
            <person name="Duduk B."/>
            <person name="Holz S."/>
            <person name="Rabus R."/>
            <person name="Seemuller E."/>
            <person name="Mitrovic J."/>
            <person name="Muller I."/>
            <person name="Buttner C."/>
            <person name="Reinhardt R."/>
        </authorList>
    </citation>
    <scope>NUCLEOTIDE SEQUENCE [LARGE SCALE GENOMIC DNA]</scope>
    <source>
        <strain evidence="10 11">J233</strain>
    </source>
</reference>
<accession>U4KL81</accession>
<dbReference type="Gene3D" id="1.10.3720.10">
    <property type="entry name" value="MetI-like"/>
    <property type="match status" value="1"/>
</dbReference>
<dbReference type="Proteomes" id="UP000032740">
    <property type="component" value="Chromosome"/>
</dbReference>
<dbReference type="InterPro" id="IPR035906">
    <property type="entry name" value="MetI-like_sf"/>
</dbReference>
<feature type="transmembrane region" description="Helical" evidence="8">
    <location>
        <begin position="134"/>
        <end position="154"/>
    </location>
</feature>
<evidence type="ECO:0000313" key="10">
    <source>
        <dbReference type="EMBL" id="CCV64654.1"/>
    </source>
</evidence>
<keyword evidence="3 8" id="KW-0813">Transport</keyword>
<organism evidence="10 11">
    <name type="scientific">Alteracholeplasma palmae (strain ATCC 49389 / J233)</name>
    <name type="common">Acholeplasma palmae</name>
    <dbReference type="NCBI Taxonomy" id="1318466"/>
    <lineage>
        <taxon>Bacteria</taxon>
        <taxon>Bacillati</taxon>
        <taxon>Mycoplasmatota</taxon>
        <taxon>Mollicutes</taxon>
        <taxon>Acholeplasmatales</taxon>
        <taxon>Acholeplasmataceae</taxon>
        <taxon>Acholeplasma</taxon>
    </lineage>
</organism>
<name>U4KL81_ALTPJ</name>
<dbReference type="InterPro" id="IPR051789">
    <property type="entry name" value="Bact_Polyamine_Transport"/>
</dbReference>
<dbReference type="CDD" id="cd06261">
    <property type="entry name" value="TM_PBP2"/>
    <property type="match status" value="1"/>
</dbReference>
<evidence type="ECO:0000256" key="7">
    <source>
        <dbReference type="ARBA" id="ARBA00023136"/>
    </source>
</evidence>
<dbReference type="KEGG" id="apal:BN85410770"/>
<evidence type="ECO:0000256" key="8">
    <source>
        <dbReference type="RuleBase" id="RU363032"/>
    </source>
</evidence>
<proteinExistence type="inferred from homology"/>
<dbReference type="SUPFAM" id="SSF161098">
    <property type="entry name" value="MetI-like"/>
    <property type="match status" value="1"/>
</dbReference>
<evidence type="ECO:0000256" key="3">
    <source>
        <dbReference type="ARBA" id="ARBA00022448"/>
    </source>
</evidence>
<keyword evidence="4" id="KW-1003">Cell membrane</keyword>
<evidence type="ECO:0000256" key="6">
    <source>
        <dbReference type="ARBA" id="ARBA00022989"/>
    </source>
</evidence>